<comment type="caution">
    <text evidence="2">The sequence shown here is derived from an EMBL/GenBank/DDBJ whole genome shotgun (WGS) entry which is preliminary data.</text>
</comment>
<keyword evidence="3" id="KW-1185">Reference proteome</keyword>
<protein>
    <recommendedName>
        <fullName evidence="1">LSDAT prokaryote domain-containing protein</fullName>
    </recommendedName>
</protein>
<evidence type="ECO:0000259" key="1">
    <source>
        <dbReference type="Pfam" id="PF18171"/>
    </source>
</evidence>
<dbReference type="PANTHER" id="PTHR13800:SF12">
    <property type="entry name" value="TRANSIENT RECEPTOR POTENTIAL CATION CHANNEL SUBFAMILY M MEMBER-LIKE 2"/>
    <property type="match status" value="1"/>
</dbReference>
<evidence type="ECO:0000313" key="2">
    <source>
        <dbReference type="EMBL" id="MFB2835127.1"/>
    </source>
</evidence>
<evidence type="ECO:0000313" key="3">
    <source>
        <dbReference type="Proteomes" id="UP001576780"/>
    </source>
</evidence>
<dbReference type="InterPro" id="IPR041482">
    <property type="entry name" value="LSDAT_prok"/>
</dbReference>
<dbReference type="PANTHER" id="PTHR13800">
    <property type="entry name" value="TRANSIENT RECEPTOR POTENTIAL CATION CHANNEL, SUBFAMILY M, MEMBER 6"/>
    <property type="match status" value="1"/>
</dbReference>
<organism evidence="2 3">
    <name type="scientific">Floridaenema evergladense BLCC-F167</name>
    <dbReference type="NCBI Taxonomy" id="3153639"/>
    <lineage>
        <taxon>Bacteria</taxon>
        <taxon>Bacillati</taxon>
        <taxon>Cyanobacteriota</taxon>
        <taxon>Cyanophyceae</taxon>
        <taxon>Oscillatoriophycideae</taxon>
        <taxon>Aerosakkonematales</taxon>
        <taxon>Aerosakkonemataceae</taxon>
        <taxon>Floridanema</taxon>
        <taxon>Floridanema evergladense</taxon>
    </lineage>
</organism>
<reference evidence="2 3" key="1">
    <citation type="submission" date="2024-09" db="EMBL/GenBank/DDBJ databases">
        <title>Floridaenema gen nov. (Aerosakkonemataceae, Aerosakkonematales ord. nov., Cyanobacteria) from benthic tropical and subtropical fresh waters, with the description of four new species.</title>
        <authorList>
            <person name="Moretto J.A."/>
            <person name="Berthold D.E."/>
            <person name="Lefler F.W."/>
            <person name="Huang I.-S."/>
            <person name="Laughinghouse H. IV."/>
        </authorList>
    </citation>
    <scope>NUCLEOTIDE SEQUENCE [LARGE SCALE GENOMIC DNA]</scope>
    <source>
        <strain evidence="2 3">BLCC-F167</strain>
    </source>
</reference>
<dbReference type="InterPro" id="IPR050927">
    <property type="entry name" value="TRPM"/>
</dbReference>
<dbReference type="Proteomes" id="UP001576780">
    <property type="component" value="Unassembled WGS sequence"/>
</dbReference>
<accession>A0ABV4WJS4</accession>
<gene>
    <name evidence="2" type="ORF">ACE1CA_11405</name>
</gene>
<dbReference type="Pfam" id="PF18171">
    <property type="entry name" value="LSDAT_prok"/>
    <property type="match status" value="1"/>
</dbReference>
<feature type="domain" description="LSDAT prokaryote" evidence="1">
    <location>
        <begin position="47"/>
        <end position="238"/>
    </location>
</feature>
<name>A0ABV4WJS4_9CYAN</name>
<proteinExistence type="predicted"/>
<sequence>MNNLLISKMQRPCVSYMTNIPDALAIKVEQVTDLPHALQHLGLQESRPTLVIVGGASGLTQEYYTCLQRLFEEKIVPLAEKFQAYVVDGGTDAGVMQLMGKARSNLGGTFPLIGVAAIGTLILPDIENTFADAAPLEPNHTHFVLVPGNNWGDESPWIADVATALANGAPSVTVLINGGGITLRDASNSMRVDRPLIVVAGSGRTADRIVAALRGEVSDEQVIQVAKFEKLTAVELEDDFHSIGEAIAHKLSSK</sequence>
<dbReference type="RefSeq" id="WP_413277549.1">
    <property type="nucleotide sequence ID" value="NZ_JBHFNT010000095.1"/>
</dbReference>
<dbReference type="EMBL" id="JBHFNT010000095">
    <property type="protein sequence ID" value="MFB2835127.1"/>
    <property type="molecule type" value="Genomic_DNA"/>
</dbReference>